<name>A0A165WQ71_9AGAM</name>
<protein>
    <submittedName>
        <fullName evidence="1">Uncharacterized protein</fullName>
    </submittedName>
</protein>
<dbReference type="Proteomes" id="UP000076798">
    <property type="component" value="Unassembled WGS sequence"/>
</dbReference>
<proteinExistence type="predicted"/>
<dbReference type="AlphaFoldDB" id="A0A165WQ71"/>
<evidence type="ECO:0000313" key="1">
    <source>
        <dbReference type="EMBL" id="KZT31413.1"/>
    </source>
</evidence>
<dbReference type="EMBL" id="KV428596">
    <property type="protein sequence ID" value="KZT31413.1"/>
    <property type="molecule type" value="Genomic_DNA"/>
</dbReference>
<organism evidence="1 2">
    <name type="scientific">Sistotremastrum suecicum HHB10207 ss-3</name>
    <dbReference type="NCBI Taxonomy" id="1314776"/>
    <lineage>
        <taxon>Eukaryota</taxon>
        <taxon>Fungi</taxon>
        <taxon>Dikarya</taxon>
        <taxon>Basidiomycota</taxon>
        <taxon>Agaricomycotina</taxon>
        <taxon>Agaricomycetes</taxon>
        <taxon>Sistotremastrales</taxon>
        <taxon>Sistotremastraceae</taxon>
        <taxon>Sistotremastrum</taxon>
    </lineage>
</organism>
<keyword evidence="2" id="KW-1185">Reference proteome</keyword>
<accession>A0A165WQ71</accession>
<evidence type="ECO:0000313" key="2">
    <source>
        <dbReference type="Proteomes" id="UP000076798"/>
    </source>
</evidence>
<reference evidence="1 2" key="1">
    <citation type="journal article" date="2016" name="Mol. Biol. Evol.">
        <title>Comparative Genomics of Early-Diverging Mushroom-Forming Fungi Provides Insights into the Origins of Lignocellulose Decay Capabilities.</title>
        <authorList>
            <person name="Nagy L.G."/>
            <person name="Riley R."/>
            <person name="Tritt A."/>
            <person name="Adam C."/>
            <person name="Daum C."/>
            <person name="Floudas D."/>
            <person name="Sun H."/>
            <person name="Yadav J.S."/>
            <person name="Pangilinan J."/>
            <person name="Larsson K.H."/>
            <person name="Matsuura K."/>
            <person name="Barry K."/>
            <person name="Labutti K."/>
            <person name="Kuo R."/>
            <person name="Ohm R.A."/>
            <person name="Bhattacharya S.S."/>
            <person name="Shirouzu T."/>
            <person name="Yoshinaga Y."/>
            <person name="Martin F.M."/>
            <person name="Grigoriev I.V."/>
            <person name="Hibbett D.S."/>
        </authorList>
    </citation>
    <scope>NUCLEOTIDE SEQUENCE [LARGE SCALE GENOMIC DNA]</scope>
    <source>
        <strain evidence="1 2">HHB10207 ss-3</strain>
    </source>
</reference>
<gene>
    <name evidence="1" type="ORF">SISSUDRAFT_1038456</name>
</gene>
<sequence>MSHFDWVSTLLLPSSQRLALLEATYMGRSAIDHPIDENRGWMKRRNALGYELLWRWVVVGGKIETEEREFCGQAPSTPWLVHTVFLPSSSQQLLLRLHDRRRSPFDSQSSIYRNLFIGAIYVSDPGVFMECLRDFLAMNSTSLDRLGGGSTSTEDSEGQIVAKDIGLQTL</sequence>